<dbReference type="RefSeq" id="XP_007415279.1">
    <property type="nucleotide sequence ID" value="XM_007415217.1"/>
</dbReference>
<evidence type="ECO:0000256" key="1">
    <source>
        <dbReference type="SAM" id="MobiDB-lite"/>
    </source>
</evidence>
<reference evidence="4" key="1">
    <citation type="journal article" date="2011" name="Proc. Natl. Acad. Sci. U.S.A.">
        <title>Obligate biotrophy features unraveled by the genomic analysis of rust fungi.</title>
        <authorList>
            <person name="Duplessis S."/>
            <person name="Cuomo C.A."/>
            <person name="Lin Y.-C."/>
            <person name="Aerts A."/>
            <person name="Tisserant E."/>
            <person name="Veneault-Fourrey C."/>
            <person name="Joly D.L."/>
            <person name="Hacquard S."/>
            <person name="Amselem J."/>
            <person name="Cantarel B.L."/>
            <person name="Chiu R."/>
            <person name="Coutinho P.M."/>
            <person name="Feau N."/>
            <person name="Field M."/>
            <person name="Frey P."/>
            <person name="Gelhaye E."/>
            <person name="Goldberg J."/>
            <person name="Grabherr M.G."/>
            <person name="Kodira C.D."/>
            <person name="Kohler A."/>
            <person name="Kuees U."/>
            <person name="Lindquist E.A."/>
            <person name="Lucas S.M."/>
            <person name="Mago R."/>
            <person name="Mauceli E."/>
            <person name="Morin E."/>
            <person name="Murat C."/>
            <person name="Pangilinan J.L."/>
            <person name="Park R."/>
            <person name="Pearson M."/>
            <person name="Quesneville H."/>
            <person name="Rouhier N."/>
            <person name="Sakthikumar S."/>
            <person name="Salamov A.A."/>
            <person name="Schmutz J."/>
            <person name="Selles B."/>
            <person name="Shapiro H."/>
            <person name="Tanguay P."/>
            <person name="Tuskan G.A."/>
            <person name="Henrissat B."/>
            <person name="Van de Peer Y."/>
            <person name="Rouze P."/>
            <person name="Ellis J.G."/>
            <person name="Dodds P.N."/>
            <person name="Schein J.E."/>
            <person name="Zhong S."/>
            <person name="Hamelin R.C."/>
            <person name="Grigoriev I.V."/>
            <person name="Szabo L.J."/>
            <person name="Martin F."/>
        </authorList>
    </citation>
    <scope>NUCLEOTIDE SEQUENCE [LARGE SCALE GENOMIC DNA]</scope>
    <source>
        <strain evidence="4">98AG31 / pathotype 3-4-7</strain>
    </source>
</reference>
<evidence type="ECO:0008006" key="5">
    <source>
        <dbReference type="Google" id="ProtNLM"/>
    </source>
</evidence>
<name>F4S1T1_MELLP</name>
<protein>
    <recommendedName>
        <fullName evidence="5">Secreted protein</fullName>
    </recommendedName>
</protein>
<dbReference type="HOGENOM" id="CLU_1644094_0_0_1"/>
<evidence type="ECO:0000313" key="3">
    <source>
        <dbReference type="EMBL" id="EGG01429.1"/>
    </source>
</evidence>
<sequence>MRSTFVSHIVTCLLLTSAVSQGGVLRRQLGFSSDCQTNGMNQACTSKNITSNSASSSASAYSSGPSPVSSESSTENESGAGLPALPSMNETAMGSGAMPMMNATVMGNEQGAQSAPADGSVTSSGVLLMDITRLKFNRYGALALLHRTSTLSVAVMMSYVL</sequence>
<dbReference type="Proteomes" id="UP000001072">
    <property type="component" value="Unassembled WGS sequence"/>
</dbReference>
<dbReference type="OrthoDB" id="10426205at2759"/>
<dbReference type="VEuPathDB" id="FungiDB:MELLADRAFT_111026"/>
<feature type="region of interest" description="Disordered" evidence="1">
    <location>
        <begin position="55"/>
        <end position="93"/>
    </location>
</feature>
<organism evidence="4">
    <name type="scientific">Melampsora larici-populina (strain 98AG31 / pathotype 3-4-7)</name>
    <name type="common">Poplar leaf rust fungus</name>
    <dbReference type="NCBI Taxonomy" id="747676"/>
    <lineage>
        <taxon>Eukaryota</taxon>
        <taxon>Fungi</taxon>
        <taxon>Dikarya</taxon>
        <taxon>Basidiomycota</taxon>
        <taxon>Pucciniomycotina</taxon>
        <taxon>Pucciniomycetes</taxon>
        <taxon>Pucciniales</taxon>
        <taxon>Melampsoraceae</taxon>
        <taxon>Melampsora</taxon>
    </lineage>
</organism>
<dbReference type="InParanoid" id="F4S1T1"/>
<gene>
    <name evidence="3" type="ORF">MELLADRAFT_111026</name>
</gene>
<feature type="chain" id="PRO_5003318189" description="Secreted protein" evidence="2">
    <location>
        <begin position="23"/>
        <end position="161"/>
    </location>
</feature>
<keyword evidence="4" id="KW-1185">Reference proteome</keyword>
<proteinExistence type="predicted"/>
<feature type="signal peptide" evidence="2">
    <location>
        <begin position="1"/>
        <end position="22"/>
    </location>
</feature>
<feature type="compositionally biased region" description="Low complexity" evidence="1">
    <location>
        <begin position="55"/>
        <end position="78"/>
    </location>
</feature>
<dbReference type="GeneID" id="18924259"/>
<evidence type="ECO:0000256" key="2">
    <source>
        <dbReference type="SAM" id="SignalP"/>
    </source>
</evidence>
<dbReference type="AlphaFoldDB" id="F4S1T1"/>
<accession>F4S1T1</accession>
<evidence type="ECO:0000313" key="4">
    <source>
        <dbReference type="Proteomes" id="UP000001072"/>
    </source>
</evidence>
<dbReference type="KEGG" id="mlr:MELLADRAFT_111026"/>
<keyword evidence="2" id="KW-0732">Signal</keyword>
<dbReference type="EMBL" id="GL883138">
    <property type="protein sequence ID" value="EGG01429.1"/>
    <property type="molecule type" value="Genomic_DNA"/>
</dbReference>